<evidence type="ECO:0000256" key="3">
    <source>
        <dbReference type="ARBA" id="ARBA00022692"/>
    </source>
</evidence>
<feature type="transmembrane region" description="Helical" evidence="6">
    <location>
        <begin position="6"/>
        <end position="25"/>
    </location>
</feature>
<name>A0A8H7VI09_9FUNG</name>
<keyword evidence="5 6" id="KW-0472">Membrane</keyword>
<reference evidence="7 8" key="1">
    <citation type="submission" date="2020-12" db="EMBL/GenBank/DDBJ databases">
        <title>Metabolic potential, ecology and presence of endohyphal bacteria is reflected in genomic diversity of Mucoromycotina.</title>
        <authorList>
            <person name="Muszewska A."/>
            <person name="Okrasinska A."/>
            <person name="Steczkiewicz K."/>
            <person name="Drgas O."/>
            <person name="Orlowska M."/>
            <person name="Perlinska-Lenart U."/>
            <person name="Aleksandrzak-Piekarczyk T."/>
            <person name="Szatraj K."/>
            <person name="Zielenkiewicz U."/>
            <person name="Pilsyk S."/>
            <person name="Malc E."/>
            <person name="Mieczkowski P."/>
            <person name="Kruszewska J.S."/>
            <person name="Biernat P."/>
            <person name="Pawlowska J."/>
        </authorList>
    </citation>
    <scope>NUCLEOTIDE SEQUENCE [LARGE SCALE GENOMIC DNA]</scope>
    <source>
        <strain evidence="7 8">CBS 142.35</strain>
    </source>
</reference>
<comment type="similarity">
    <text evidence="2">Belongs to the UPF0057 (PMP3) family.</text>
</comment>
<dbReference type="GO" id="GO:0016020">
    <property type="term" value="C:membrane"/>
    <property type="evidence" value="ECO:0007669"/>
    <property type="project" value="UniProtKB-SubCell"/>
</dbReference>
<dbReference type="AlphaFoldDB" id="A0A8H7VI09"/>
<dbReference type="PANTHER" id="PTHR21659">
    <property type="entry name" value="HYDROPHOBIC PROTEIN RCI2 LOW TEMPERATURE AND SALT RESPONSIVE PROTEIN LTI6 -RELATED"/>
    <property type="match status" value="1"/>
</dbReference>
<dbReference type="Pfam" id="PF01679">
    <property type="entry name" value="Pmp3"/>
    <property type="match status" value="1"/>
</dbReference>
<evidence type="ECO:0000256" key="5">
    <source>
        <dbReference type="ARBA" id="ARBA00023136"/>
    </source>
</evidence>
<protein>
    <recommendedName>
        <fullName evidence="9">Plasma membrane proteolipid 3</fullName>
    </recommendedName>
</protein>
<dbReference type="OrthoDB" id="2802411at2759"/>
<comment type="subcellular location">
    <subcellularLocation>
        <location evidence="1">Membrane</location>
    </subcellularLocation>
</comment>
<keyword evidence="4 6" id="KW-1133">Transmembrane helix</keyword>
<feature type="transmembrane region" description="Helical" evidence="6">
    <location>
        <begin position="37"/>
        <end position="55"/>
    </location>
</feature>
<evidence type="ECO:0000256" key="6">
    <source>
        <dbReference type="SAM" id="Phobius"/>
    </source>
</evidence>
<evidence type="ECO:0008006" key="9">
    <source>
        <dbReference type="Google" id="ProtNLM"/>
    </source>
</evidence>
<evidence type="ECO:0000313" key="8">
    <source>
        <dbReference type="Proteomes" id="UP000646827"/>
    </source>
</evidence>
<dbReference type="EMBL" id="JAEPRB010000056">
    <property type="protein sequence ID" value="KAG2223671.1"/>
    <property type="molecule type" value="Genomic_DNA"/>
</dbReference>
<dbReference type="PROSITE" id="PS01309">
    <property type="entry name" value="UPF0057"/>
    <property type="match status" value="1"/>
</dbReference>
<keyword evidence="8" id="KW-1185">Reference proteome</keyword>
<dbReference type="InterPro" id="IPR000612">
    <property type="entry name" value="PMP3"/>
</dbReference>
<proteinExistence type="inferred from homology"/>
<accession>A0A8H7VI09</accession>
<evidence type="ECO:0000313" key="7">
    <source>
        <dbReference type="EMBL" id="KAG2223671.1"/>
    </source>
</evidence>
<comment type="caution">
    <text evidence="7">The sequence shown here is derived from an EMBL/GenBank/DDBJ whole genome shotgun (WGS) entry which is preliminary data.</text>
</comment>
<evidence type="ECO:0000256" key="2">
    <source>
        <dbReference type="ARBA" id="ARBA00009530"/>
    </source>
</evidence>
<dbReference type="Proteomes" id="UP000646827">
    <property type="component" value="Unassembled WGS sequence"/>
</dbReference>
<gene>
    <name evidence="7" type="ORF">INT45_007249</name>
</gene>
<sequence length="99" mass="11152">MSVYSGRDIALFVVAFFFPPLAILVKRGCGIDFLINICLWALGAVPGIIHAFYIVHKHNDNFEDLERGGLQYERVPSEEPSRVAYGATNAGKKRYPIYF</sequence>
<organism evidence="7 8">
    <name type="scientific">Circinella minor</name>
    <dbReference type="NCBI Taxonomy" id="1195481"/>
    <lineage>
        <taxon>Eukaryota</taxon>
        <taxon>Fungi</taxon>
        <taxon>Fungi incertae sedis</taxon>
        <taxon>Mucoromycota</taxon>
        <taxon>Mucoromycotina</taxon>
        <taxon>Mucoromycetes</taxon>
        <taxon>Mucorales</taxon>
        <taxon>Lichtheimiaceae</taxon>
        <taxon>Circinella</taxon>
    </lineage>
</organism>
<evidence type="ECO:0000256" key="1">
    <source>
        <dbReference type="ARBA" id="ARBA00004370"/>
    </source>
</evidence>
<keyword evidence="3 6" id="KW-0812">Transmembrane</keyword>
<evidence type="ECO:0000256" key="4">
    <source>
        <dbReference type="ARBA" id="ARBA00022989"/>
    </source>
</evidence>
<dbReference type="PANTHER" id="PTHR21659:SF42">
    <property type="entry name" value="UPF0057 MEMBRANE PROTEIN ZK632.10-RELATED"/>
    <property type="match status" value="1"/>
</dbReference>